<dbReference type="SMART" id="SM00306">
    <property type="entry name" value="HintN"/>
    <property type="match status" value="1"/>
</dbReference>
<dbReference type="PROSITE" id="PS50819">
    <property type="entry name" value="INTEIN_ENDONUCLEASE"/>
    <property type="match status" value="1"/>
</dbReference>
<dbReference type="Gene3D" id="3.10.28.10">
    <property type="entry name" value="Homing endonucleases"/>
    <property type="match status" value="1"/>
</dbReference>
<dbReference type="EMBL" id="JBHUHF010000001">
    <property type="protein sequence ID" value="MFD2027380.1"/>
    <property type="molecule type" value="Genomic_DNA"/>
</dbReference>
<comment type="caution">
    <text evidence="2">The sequence shown here is derived from an EMBL/GenBank/DDBJ whole genome shotgun (WGS) entry which is preliminary data.</text>
</comment>
<gene>
    <name evidence="2" type="ORF">ACFSL2_17860</name>
</gene>
<keyword evidence="2" id="KW-0547">Nucleotide-binding</keyword>
<dbReference type="SUPFAM" id="SSF51294">
    <property type="entry name" value="Hedgehog/intein (Hint) domain"/>
    <property type="match status" value="1"/>
</dbReference>
<accession>A0ABW4VCI5</accession>
<dbReference type="Pfam" id="PF12846">
    <property type="entry name" value="AAA_10"/>
    <property type="match status" value="1"/>
</dbReference>
<evidence type="ECO:0000259" key="1">
    <source>
        <dbReference type="PROSITE" id="PS50819"/>
    </source>
</evidence>
<reference evidence="3" key="1">
    <citation type="journal article" date="2019" name="Int. J. Syst. Evol. Microbiol.">
        <title>The Global Catalogue of Microorganisms (GCM) 10K type strain sequencing project: providing services to taxonomists for standard genome sequencing and annotation.</title>
        <authorList>
            <consortium name="The Broad Institute Genomics Platform"/>
            <consortium name="The Broad Institute Genome Sequencing Center for Infectious Disease"/>
            <person name="Wu L."/>
            <person name="Ma J."/>
        </authorList>
    </citation>
    <scope>NUCLEOTIDE SEQUENCE [LARGE SCALE GENOMIC DNA]</scope>
    <source>
        <strain evidence="3">CCM 7043</strain>
    </source>
</reference>
<protein>
    <submittedName>
        <fullName evidence="2">ATP-binding protein</fullName>
    </submittedName>
</protein>
<dbReference type="InterPro" id="IPR004042">
    <property type="entry name" value="Intein_endonuc_central"/>
</dbReference>
<evidence type="ECO:0000313" key="2">
    <source>
        <dbReference type="EMBL" id="MFD2027380.1"/>
    </source>
</evidence>
<dbReference type="Proteomes" id="UP001597338">
    <property type="component" value="Unassembled WGS sequence"/>
</dbReference>
<sequence>MLSHISALTDGLMWTRTGTVWAVWRVSPVPYAFQPDDKKHAARRHHTALYRALRGESLHLGLTAATDPASVVLSMIEGVDLTEREAWAAECEATLDFLEQIPIGRRVHWIAAPLANPGAKAFLEPLHASWTTLQDTMMMPRSVPGRHAIGERAAQAEALRKEMPSAFDPRPATVAEMAWMFGHAMQRGLGLDTAVPVDGSLDAEMHLSGPSVLPSALVDPAGQTDSEKKLGPLQILKRPYVKVLDPTSPELASYQTTLVVSDTPSGGIVYPGCEWIGRVDESGVPCDWAIRMTVRSRDEVTNRNRRAVRTLNDQFDQRSEEERAGSSLDTTARALGEYQAVMDADELEVEVDATTMFTVSGHTPEQALDDARDLTKYFAAMQFSLRTDPTIQPTLFEATLPGMPTPRAVREYSQITTARAFSAAVPFATTELGDTSGALFALEISNGAARPNPVFVNLAGATDKLDVALAMGFVGELGAGKALALDTPIPTPSGWTTMGDLAPGDRVFDENGVPTEVVGVSPVMRDHQCYEVVFSDGSTILADADHLWTTVPRRARDHQAKLNHKRKQRGEASVDLLDVALDLSGPGWHEHGTVATTEQLRETLLAGRQLNHAVPVAGALKLPPIDLPINPYYLGLWLGDGSARRSEITTADPEVLTRLELCGYEVSKLSATYAYAVRLPHEADDACTPLQRACIQCGAEYVARYEQRRYCSKACESAGRKAGVPPLPPRRCGRCDKPMLRTSTGRRCSDCRKASTMTGRLDSLGVLKNKHIPTAYLRAGTIQRKSLLAGLMDSDGTVTPSGSVEFTNTNELLARDVHELALSLGYRSALREGRARLNGREIGPKWTVTFTTPDDVFMLQRKVDAHLDRGENVSRARNAYRYITEIRPVGSVPVRCIRVAAESSLFLAGDAMIPTHNSVSMKTVAMDNVDMGATLMAVDHTEMGEWGIAVSEIPGSQVVEISEDATVSMDPLRILPPAQAPRVARSFLTVLLSVQTKSEQNVLLSKVLQTEYMWRHKITSLGSLARHLEMDCEFMGAKQLADEMRIFSELDFGRALFDDTLPPLDLSSPAIVLHTHKMQLPSKADMEHGHLFAELKAEKVFGRATFALIAALARYRCFADRSRLDIFAADEASKTMSSPEAAEEISMFIRDGRKHKAALLLGSHDAEEDFGNEVVRGLIPFRVLLRHRDANLARRGLRWLHGLPHDASVDEGLVKLVTEGTAPVIDISGVPEERRGECLIRDFQARYGRAKVMAPLVDKRAATVKTTPTSSTGAVIGS</sequence>
<dbReference type="SUPFAM" id="SSF55608">
    <property type="entry name" value="Homing endonucleases"/>
    <property type="match status" value="1"/>
</dbReference>
<dbReference type="InterPro" id="IPR006142">
    <property type="entry name" value="INTEIN"/>
</dbReference>
<dbReference type="PRINTS" id="PR00379">
    <property type="entry name" value="INTEIN"/>
</dbReference>
<evidence type="ECO:0000313" key="3">
    <source>
        <dbReference type="Proteomes" id="UP001597338"/>
    </source>
</evidence>
<keyword evidence="2" id="KW-0067">ATP-binding</keyword>
<dbReference type="Pfam" id="PF14528">
    <property type="entry name" value="LAGLIDADG_3"/>
    <property type="match status" value="1"/>
</dbReference>
<dbReference type="GO" id="GO:0005524">
    <property type="term" value="F:ATP binding"/>
    <property type="evidence" value="ECO:0007669"/>
    <property type="project" value="UniProtKB-KW"/>
</dbReference>
<feature type="domain" description="DOD-type homing endonuclease" evidence="1">
    <location>
        <begin position="757"/>
        <end position="826"/>
    </location>
</feature>
<dbReference type="InterPro" id="IPR004860">
    <property type="entry name" value="LAGLIDADG_dom"/>
</dbReference>
<proteinExistence type="predicted"/>
<name>A0ABW4VCI5_9MICO</name>
<dbReference type="RefSeq" id="WP_377199124.1">
    <property type="nucleotide sequence ID" value="NZ_JBHUHF010000001.1"/>
</dbReference>
<dbReference type="InterPro" id="IPR036844">
    <property type="entry name" value="Hint_dom_sf"/>
</dbReference>
<dbReference type="InterPro" id="IPR027434">
    <property type="entry name" value="Homing_endonucl"/>
</dbReference>
<dbReference type="InterPro" id="IPR003587">
    <property type="entry name" value="Hint_dom_N"/>
</dbReference>
<keyword evidence="3" id="KW-1185">Reference proteome</keyword>
<organism evidence="2 3">
    <name type="scientific">Promicromonospora aerolata</name>
    <dbReference type="NCBI Taxonomy" id="195749"/>
    <lineage>
        <taxon>Bacteria</taxon>
        <taxon>Bacillati</taxon>
        <taxon>Actinomycetota</taxon>
        <taxon>Actinomycetes</taxon>
        <taxon>Micrococcales</taxon>
        <taxon>Promicromonosporaceae</taxon>
        <taxon>Promicromonospora</taxon>
    </lineage>
</organism>